<dbReference type="FunFam" id="3.30.70.270:FF:000001">
    <property type="entry name" value="Diguanylate cyclase domain protein"/>
    <property type="match status" value="1"/>
</dbReference>
<name>A0A4V1HI07_9GAMM</name>
<feature type="transmembrane region" description="Helical" evidence="9">
    <location>
        <begin position="191"/>
        <end position="208"/>
    </location>
</feature>
<evidence type="ECO:0000313" key="11">
    <source>
        <dbReference type="EMBL" id="QCU90863.1"/>
    </source>
</evidence>
<evidence type="ECO:0000256" key="7">
    <source>
        <dbReference type="ARBA" id="ARBA00034247"/>
    </source>
</evidence>
<dbReference type="InterPro" id="IPR029787">
    <property type="entry name" value="Nucleotide_cyclase"/>
</dbReference>
<feature type="coiled-coil region" evidence="8">
    <location>
        <begin position="226"/>
        <end position="253"/>
    </location>
</feature>
<evidence type="ECO:0000313" key="12">
    <source>
        <dbReference type="Proteomes" id="UP000304864"/>
    </source>
</evidence>
<dbReference type="OrthoDB" id="9812260at2"/>
<evidence type="ECO:0000259" key="10">
    <source>
        <dbReference type="PROSITE" id="PS50887"/>
    </source>
</evidence>
<evidence type="ECO:0000256" key="8">
    <source>
        <dbReference type="SAM" id="Coils"/>
    </source>
</evidence>
<proteinExistence type="predicted"/>
<dbReference type="InterPro" id="IPR043128">
    <property type="entry name" value="Rev_trsase/Diguanyl_cyclase"/>
</dbReference>
<dbReference type="Gene3D" id="3.30.70.270">
    <property type="match status" value="1"/>
</dbReference>
<evidence type="ECO:0000256" key="9">
    <source>
        <dbReference type="SAM" id="Phobius"/>
    </source>
</evidence>
<comment type="catalytic activity">
    <reaction evidence="7">
        <text>2 GTP = 3',3'-c-di-GMP + 2 diphosphate</text>
        <dbReference type="Rhea" id="RHEA:24898"/>
        <dbReference type="ChEBI" id="CHEBI:33019"/>
        <dbReference type="ChEBI" id="CHEBI:37565"/>
        <dbReference type="ChEBI" id="CHEBI:58805"/>
        <dbReference type="EC" id="2.7.7.65"/>
    </reaction>
</comment>
<dbReference type="Pfam" id="PF13675">
    <property type="entry name" value="PilJ"/>
    <property type="match status" value="1"/>
</dbReference>
<sequence>MLSTQSLSQKITLHYALAVFILALLSTSVYLAFSYLIAKNQASAAVINISGQQRMLSQRAALFASQLVLAKVPSEQERIRQSLANTIETMALNHQTLTQGNDALNIAAEHSDAIKRLYFGDSYLDARVKKYLNHLQSLLELNRPQLSSRNHHYLYIERQFTPLLIDLDRVVFQYQLEGEANVALIGQAEQALWLITLFILMLEVKFIFRPMKREVQEALIERDAYETRLQEDVEKKTRALKKANQKLNKLSNTDALTGLRNRRSLEHKLKQFYRGYLSHHQSYTLAIIDLDHFKQLNDRYGHKCGDQVLQHISDTFMNGLTSEDIIARYGGEEFVVLMPNCGIHSAQHKIEQLLAQIKQQPLQCEKQSIYISFSAGLAEAKHTRSEDEYDIFKQADQALYRAKKQGREQVKLQEFEALTLNESLQ</sequence>
<dbReference type="Pfam" id="PF00990">
    <property type="entry name" value="GGDEF"/>
    <property type="match status" value="1"/>
</dbReference>
<dbReference type="KEGG" id="thig:FE785_09605"/>
<dbReference type="PROSITE" id="PS50887">
    <property type="entry name" value="GGDEF"/>
    <property type="match status" value="1"/>
</dbReference>
<dbReference type="InterPro" id="IPR029095">
    <property type="entry name" value="NarX-like_N"/>
</dbReference>
<dbReference type="PANTHER" id="PTHR45138">
    <property type="entry name" value="REGULATORY COMPONENTS OF SENSORY TRANSDUCTION SYSTEM"/>
    <property type="match status" value="1"/>
</dbReference>
<keyword evidence="5 9" id="KW-1133">Transmembrane helix</keyword>
<evidence type="ECO:0000256" key="1">
    <source>
        <dbReference type="ARBA" id="ARBA00001946"/>
    </source>
</evidence>
<protein>
    <recommendedName>
        <fullName evidence="3">diguanylate cyclase</fullName>
        <ecNumber evidence="3">2.7.7.65</ecNumber>
    </recommendedName>
</protein>
<evidence type="ECO:0000256" key="4">
    <source>
        <dbReference type="ARBA" id="ARBA00022692"/>
    </source>
</evidence>
<feature type="transmembrane region" description="Helical" evidence="9">
    <location>
        <begin position="12"/>
        <end position="33"/>
    </location>
</feature>
<evidence type="ECO:0000256" key="5">
    <source>
        <dbReference type="ARBA" id="ARBA00022989"/>
    </source>
</evidence>
<dbReference type="SMART" id="SM00267">
    <property type="entry name" value="GGDEF"/>
    <property type="match status" value="1"/>
</dbReference>
<evidence type="ECO:0000256" key="2">
    <source>
        <dbReference type="ARBA" id="ARBA00004141"/>
    </source>
</evidence>
<dbReference type="AlphaFoldDB" id="A0A4V1HI07"/>
<keyword evidence="12" id="KW-1185">Reference proteome</keyword>
<dbReference type="EMBL" id="CP040602">
    <property type="protein sequence ID" value="QCU90863.1"/>
    <property type="molecule type" value="Genomic_DNA"/>
</dbReference>
<gene>
    <name evidence="11" type="ORF">FE785_09605</name>
</gene>
<dbReference type="SUPFAM" id="SSF55073">
    <property type="entry name" value="Nucleotide cyclase"/>
    <property type="match status" value="1"/>
</dbReference>
<dbReference type="CDD" id="cd01949">
    <property type="entry name" value="GGDEF"/>
    <property type="match status" value="1"/>
</dbReference>
<evidence type="ECO:0000256" key="6">
    <source>
        <dbReference type="ARBA" id="ARBA00023136"/>
    </source>
</evidence>
<evidence type="ECO:0000256" key="3">
    <source>
        <dbReference type="ARBA" id="ARBA00012528"/>
    </source>
</evidence>
<keyword evidence="6 9" id="KW-0472">Membrane</keyword>
<keyword evidence="4 9" id="KW-0812">Transmembrane</keyword>
<dbReference type="PANTHER" id="PTHR45138:SF9">
    <property type="entry name" value="DIGUANYLATE CYCLASE DGCM-RELATED"/>
    <property type="match status" value="1"/>
</dbReference>
<feature type="domain" description="GGDEF" evidence="10">
    <location>
        <begin position="281"/>
        <end position="415"/>
    </location>
</feature>
<dbReference type="GO" id="GO:0016020">
    <property type="term" value="C:membrane"/>
    <property type="evidence" value="ECO:0007669"/>
    <property type="project" value="UniProtKB-SubCell"/>
</dbReference>
<dbReference type="NCBIfam" id="TIGR00254">
    <property type="entry name" value="GGDEF"/>
    <property type="match status" value="1"/>
</dbReference>
<dbReference type="EC" id="2.7.7.65" evidence="3"/>
<reference evidence="11 12" key="1">
    <citation type="submission" date="2019-05" db="EMBL/GenBank/DDBJ databases">
        <title>Thiomicrorhabdus sediminis sp. nov, a novel sulfur-oxidizing bacterium isolated from coastal sediment.</title>
        <authorList>
            <person name="Liu X."/>
        </authorList>
    </citation>
    <scope>NUCLEOTIDE SEQUENCE [LARGE SCALE GENOMIC DNA]</scope>
    <source>
        <strain evidence="11 12">G1</strain>
    </source>
</reference>
<dbReference type="Proteomes" id="UP000304864">
    <property type="component" value="Chromosome"/>
</dbReference>
<accession>A0A4V1HI07</accession>
<keyword evidence="8" id="KW-0175">Coiled coil</keyword>
<organism evidence="11 12">
    <name type="scientific">Thiomicrorhabdus sediminis</name>
    <dbReference type="NCBI Taxonomy" id="2580412"/>
    <lineage>
        <taxon>Bacteria</taxon>
        <taxon>Pseudomonadati</taxon>
        <taxon>Pseudomonadota</taxon>
        <taxon>Gammaproteobacteria</taxon>
        <taxon>Thiotrichales</taxon>
        <taxon>Piscirickettsiaceae</taxon>
        <taxon>Thiomicrorhabdus</taxon>
    </lineage>
</organism>
<comment type="subcellular location">
    <subcellularLocation>
        <location evidence="2">Membrane</location>
        <topology evidence="2">Multi-pass membrane protein</topology>
    </subcellularLocation>
</comment>
<dbReference type="InterPro" id="IPR050469">
    <property type="entry name" value="Diguanylate_Cyclase"/>
</dbReference>
<comment type="cofactor">
    <cofactor evidence="1">
        <name>Mg(2+)</name>
        <dbReference type="ChEBI" id="CHEBI:18420"/>
    </cofactor>
</comment>
<dbReference type="RefSeq" id="WP_138565537.1">
    <property type="nucleotide sequence ID" value="NZ_CP040602.1"/>
</dbReference>
<dbReference type="InterPro" id="IPR000160">
    <property type="entry name" value="GGDEF_dom"/>
</dbReference>
<dbReference type="GO" id="GO:0052621">
    <property type="term" value="F:diguanylate cyclase activity"/>
    <property type="evidence" value="ECO:0007669"/>
    <property type="project" value="UniProtKB-EC"/>
</dbReference>